<protein>
    <submittedName>
        <fullName evidence="6">DNA glycosylase</fullName>
    </submittedName>
</protein>
<feature type="compositionally biased region" description="Basic and acidic residues" evidence="4">
    <location>
        <begin position="63"/>
        <end position="74"/>
    </location>
</feature>
<dbReference type="GO" id="GO:0006285">
    <property type="term" value="P:base-excision repair, AP site formation"/>
    <property type="evidence" value="ECO:0007669"/>
    <property type="project" value="UniProtKB-ARBA"/>
</dbReference>
<dbReference type="InterPro" id="IPR011257">
    <property type="entry name" value="DNA_glycosylase"/>
</dbReference>
<dbReference type="Proteomes" id="UP000250266">
    <property type="component" value="Unassembled WGS sequence"/>
</dbReference>
<evidence type="ECO:0000256" key="1">
    <source>
        <dbReference type="ARBA" id="ARBA00010817"/>
    </source>
</evidence>
<comment type="similarity">
    <text evidence="1">Belongs to the alkylbase DNA glycosidase AlkA family.</text>
</comment>
<dbReference type="FunFam" id="1.10.340.30:FF:000004">
    <property type="entry name" value="DNA-3-methyladenine glycosylase II"/>
    <property type="match status" value="1"/>
</dbReference>
<dbReference type="SMART" id="SM00478">
    <property type="entry name" value="ENDO3c"/>
    <property type="match status" value="1"/>
</dbReference>
<proteinExistence type="inferred from homology"/>
<evidence type="ECO:0000259" key="5">
    <source>
        <dbReference type="SMART" id="SM00478"/>
    </source>
</evidence>
<dbReference type="PANTHER" id="PTHR43003:SF5">
    <property type="entry name" value="DNA-3-METHYLADENINE GLYCOSYLASE"/>
    <property type="match status" value="1"/>
</dbReference>
<dbReference type="GO" id="GO:0032131">
    <property type="term" value="F:alkylated DNA binding"/>
    <property type="evidence" value="ECO:0007669"/>
    <property type="project" value="TreeGrafter"/>
</dbReference>
<feature type="region of interest" description="Disordered" evidence="4">
    <location>
        <begin position="16"/>
        <end position="121"/>
    </location>
</feature>
<evidence type="ECO:0000256" key="2">
    <source>
        <dbReference type="ARBA" id="ARBA00022763"/>
    </source>
</evidence>
<dbReference type="GO" id="GO:0008725">
    <property type="term" value="F:DNA-3-methyladenine glycosylase activity"/>
    <property type="evidence" value="ECO:0007669"/>
    <property type="project" value="TreeGrafter"/>
</dbReference>
<organism evidence="6 7">
    <name type="scientific">Lepidopterella palustris CBS 459.81</name>
    <dbReference type="NCBI Taxonomy" id="1314670"/>
    <lineage>
        <taxon>Eukaryota</taxon>
        <taxon>Fungi</taxon>
        <taxon>Dikarya</taxon>
        <taxon>Ascomycota</taxon>
        <taxon>Pezizomycotina</taxon>
        <taxon>Dothideomycetes</taxon>
        <taxon>Pleosporomycetidae</taxon>
        <taxon>Mytilinidiales</taxon>
        <taxon>Argynnaceae</taxon>
        <taxon>Lepidopterella</taxon>
    </lineage>
</organism>
<dbReference type="Pfam" id="PF00730">
    <property type="entry name" value="HhH-GPD"/>
    <property type="match status" value="1"/>
</dbReference>
<dbReference type="InterPro" id="IPR051912">
    <property type="entry name" value="Alkylbase_DNA_Glycosylase/TA"/>
</dbReference>
<dbReference type="GO" id="GO:0032993">
    <property type="term" value="C:protein-DNA complex"/>
    <property type="evidence" value="ECO:0007669"/>
    <property type="project" value="TreeGrafter"/>
</dbReference>
<keyword evidence="2" id="KW-0227">DNA damage</keyword>
<feature type="domain" description="HhH-GPD" evidence="5">
    <location>
        <begin position="243"/>
        <end position="393"/>
    </location>
</feature>
<evidence type="ECO:0000256" key="4">
    <source>
        <dbReference type="SAM" id="MobiDB-lite"/>
    </source>
</evidence>
<name>A0A8E2EDI7_9PEZI</name>
<dbReference type="AlphaFoldDB" id="A0A8E2EDI7"/>
<evidence type="ECO:0000256" key="3">
    <source>
        <dbReference type="ARBA" id="ARBA00023204"/>
    </source>
</evidence>
<dbReference type="GO" id="GO:0043916">
    <property type="term" value="F:DNA-7-methylguanine glycosylase activity"/>
    <property type="evidence" value="ECO:0007669"/>
    <property type="project" value="TreeGrafter"/>
</dbReference>
<dbReference type="CDD" id="cd00056">
    <property type="entry name" value="ENDO3c"/>
    <property type="match status" value="1"/>
</dbReference>
<reference evidence="6 7" key="1">
    <citation type="journal article" date="2016" name="Nat. Commun.">
        <title>Ectomycorrhizal ecology is imprinted in the genome of the dominant symbiotic fungus Cenococcum geophilum.</title>
        <authorList>
            <consortium name="DOE Joint Genome Institute"/>
            <person name="Peter M."/>
            <person name="Kohler A."/>
            <person name="Ohm R.A."/>
            <person name="Kuo A."/>
            <person name="Krutzmann J."/>
            <person name="Morin E."/>
            <person name="Arend M."/>
            <person name="Barry K.W."/>
            <person name="Binder M."/>
            <person name="Choi C."/>
            <person name="Clum A."/>
            <person name="Copeland A."/>
            <person name="Grisel N."/>
            <person name="Haridas S."/>
            <person name="Kipfer T."/>
            <person name="LaButti K."/>
            <person name="Lindquist E."/>
            <person name="Lipzen A."/>
            <person name="Maire R."/>
            <person name="Meier B."/>
            <person name="Mihaltcheva S."/>
            <person name="Molinier V."/>
            <person name="Murat C."/>
            <person name="Poggeler S."/>
            <person name="Quandt C.A."/>
            <person name="Sperisen C."/>
            <person name="Tritt A."/>
            <person name="Tisserant E."/>
            <person name="Crous P.W."/>
            <person name="Henrissat B."/>
            <person name="Nehls U."/>
            <person name="Egli S."/>
            <person name="Spatafora J.W."/>
            <person name="Grigoriev I.V."/>
            <person name="Martin F.M."/>
        </authorList>
    </citation>
    <scope>NUCLEOTIDE SEQUENCE [LARGE SCALE GENOMIC DNA]</scope>
    <source>
        <strain evidence="6 7">CBS 459.81</strain>
    </source>
</reference>
<gene>
    <name evidence="6" type="ORF">K432DRAFT_325529</name>
</gene>
<sequence length="419" mass="45200">MSLRRSARLLSNSMATISTEKVVNGALKGTAEKKPTKASKTSTTASSKRKRPASTVPNQATNTEREKTSEKAAEQNELEFAVPTTPTAKRRRNQSAKALANPPPTTPAPSGARLMTSETPVPLPDNVRLKARPAEPHATNAPLSTPGGSRVVAYSSSPVKHSDDVSPTKKTKEANKVVPVGPPLGMPAPTSTTETLLKDACAHLVKVDPKLKVLIDKHHCKMFSPEGLMESVDPFMALASGIIGQQVSGAAAASIKNKFISLFPSAPAFPAPSIVAATSLETLRTAGLSQRKAEYIQGLAEKFASEELSARMLVSASDEEVMEKLIAVRGLGRWSVEMFACFSLKRMDIFSTGDLGVQRGMAAYMGKDVSKLKGKGGKWKYMSEQDMVDISARFSPYRSLFMWYMWRVEDVDISVMQGN</sequence>
<dbReference type="Gene3D" id="1.10.340.30">
    <property type="entry name" value="Hypothetical protein, domain 2"/>
    <property type="match status" value="1"/>
</dbReference>
<evidence type="ECO:0000313" key="6">
    <source>
        <dbReference type="EMBL" id="OCK81806.1"/>
    </source>
</evidence>
<evidence type="ECO:0000313" key="7">
    <source>
        <dbReference type="Proteomes" id="UP000250266"/>
    </source>
</evidence>
<keyword evidence="3" id="KW-0234">DNA repair</keyword>
<feature type="region of interest" description="Disordered" evidence="4">
    <location>
        <begin position="157"/>
        <end position="186"/>
    </location>
</feature>
<keyword evidence="7" id="KW-1185">Reference proteome</keyword>
<dbReference type="PANTHER" id="PTHR43003">
    <property type="entry name" value="DNA-3-METHYLADENINE GLYCOSYLASE"/>
    <property type="match status" value="1"/>
</dbReference>
<dbReference type="OrthoDB" id="415889at2759"/>
<feature type="compositionally biased region" description="Basic and acidic residues" evidence="4">
    <location>
        <begin position="160"/>
        <end position="175"/>
    </location>
</feature>
<dbReference type="EMBL" id="KV744908">
    <property type="protein sequence ID" value="OCK81806.1"/>
    <property type="molecule type" value="Genomic_DNA"/>
</dbReference>
<dbReference type="GO" id="GO:0005634">
    <property type="term" value="C:nucleus"/>
    <property type="evidence" value="ECO:0007669"/>
    <property type="project" value="TreeGrafter"/>
</dbReference>
<dbReference type="SUPFAM" id="SSF48150">
    <property type="entry name" value="DNA-glycosylase"/>
    <property type="match status" value="1"/>
</dbReference>
<dbReference type="InterPro" id="IPR003265">
    <property type="entry name" value="HhH-GPD_domain"/>
</dbReference>
<dbReference type="Gene3D" id="1.10.1670.40">
    <property type="match status" value="1"/>
</dbReference>
<dbReference type="GO" id="GO:0006307">
    <property type="term" value="P:DNA alkylation repair"/>
    <property type="evidence" value="ECO:0007669"/>
    <property type="project" value="TreeGrafter"/>
</dbReference>
<accession>A0A8E2EDI7</accession>